<reference evidence="3" key="1">
    <citation type="journal article" date="2013" name="Nature">
        <title>Pan genome of the phytoplankton Emiliania underpins its global distribution.</title>
        <authorList>
            <person name="Read B.A."/>
            <person name="Kegel J."/>
            <person name="Klute M.J."/>
            <person name="Kuo A."/>
            <person name="Lefebvre S.C."/>
            <person name="Maumus F."/>
            <person name="Mayer C."/>
            <person name="Miller J."/>
            <person name="Monier A."/>
            <person name="Salamov A."/>
            <person name="Young J."/>
            <person name="Aguilar M."/>
            <person name="Claverie J.M."/>
            <person name="Frickenhaus S."/>
            <person name="Gonzalez K."/>
            <person name="Herman E.K."/>
            <person name="Lin Y.C."/>
            <person name="Napier J."/>
            <person name="Ogata H."/>
            <person name="Sarno A.F."/>
            <person name="Shmutz J."/>
            <person name="Schroeder D."/>
            <person name="de Vargas C."/>
            <person name="Verret F."/>
            <person name="von Dassow P."/>
            <person name="Valentin K."/>
            <person name="Van de Peer Y."/>
            <person name="Wheeler G."/>
            <person name="Dacks J.B."/>
            <person name="Delwiche C.F."/>
            <person name="Dyhrman S.T."/>
            <person name="Glockner G."/>
            <person name="John U."/>
            <person name="Richards T."/>
            <person name="Worden A.Z."/>
            <person name="Zhang X."/>
            <person name="Grigoriev I.V."/>
            <person name="Allen A.E."/>
            <person name="Bidle K."/>
            <person name="Borodovsky M."/>
            <person name="Bowler C."/>
            <person name="Brownlee C."/>
            <person name="Cock J.M."/>
            <person name="Elias M."/>
            <person name="Gladyshev V.N."/>
            <person name="Groth M."/>
            <person name="Guda C."/>
            <person name="Hadaegh A."/>
            <person name="Iglesias-Rodriguez M.D."/>
            <person name="Jenkins J."/>
            <person name="Jones B.M."/>
            <person name="Lawson T."/>
            <person name="Leese F."/>
            <person name="Lindquist E."/>
            <person name="Lobanov A."/>
            <person name="Lomsadze A."/>
            <person name="Malik S.B."/>
            <person name="Marsh M.E."/>
            <person name="Mackinder L."/>
            <person name="Mock T."/>
            <person name="Mueller-Roeber B."/>
            <person name="Pagarete A."/>
            <person name="Parker M."/>
            <person name="Probert I."/>
            <person name="Quesneville H."/>
            <person name="Raines C."/>
            <person name="Rensing S.A."/>
            <person name="Riano-Pachon D.M."/>
            <person name="Richier S."/>
            <person name="Rokitta S."/>
            <person name="Shiraiwa Y."/>
            <person name="Soanes D.M."/>
            <person name="van der Giezen M."/>
            <person name="Wahlund T.M."/>
            <person name="Williams B."/>
            <person name="Wilson W."/>
            <person name="Wolfe G."/>
            <person name="Wurch L.L."/>
        </authorList>
    </citation>
    <scope>NUCLEOTIDE SEQUENCE</scope>
</reference>
<dbReference type="RefSeq" id="XP_005764603.1">
    <property type="nucleotide sequence ID" value="XM_005764546.1"/>
</dbReference>
<dbReference type="PaxDb" id="2903-EOD12174"/>
<reference evidence="2" key="2">
    <citation type="submission" date="2024-10" db="UniProtKB">
        <authorList>
            <consortium name="EnsemblProtists"/>
        </authorList>
    </citation>
    <scope>IDENTIFICATION</scope>
</reference>
<feature type="domain" description="PH" evidence="1">
    <location>
        <begin position="34"/>
        <end position="142"/>
    </location>
</feature>
<dbReference type="SMART" id="SM00233">
    <property type="entry name" value="PH"/>
    <property type="match status" value="1"/>
</dbReference>
<accession>A0A0D3ILN9</accession>
<dbReference type="EnsemblProtists" id="EOD12174">
    <property type="protein sequence ID" value="EOD12174"/>
    <property type="gene ID" value="EMIHUDRAFT_437439"/>
</dbReference>
<dbReference type="GeneID" id="17258215"/>
<dbReference type="Proteomes" id="UP000013827">
    <property type="component" value="Unassembled WGS sequence"/>
</dbReference>
<dbReference type="InterPro" id="IPR011993">
    <property type="entry name" value="PH-like_dom_sf"/>
</dbReference>
<protein>
    <recommendedName>
        <fullName evidence="1">PH domain-containing protein</fullName>
    </recommendedName>
</protein>
<dbReference type="PROSITE" id="PS50003">
    <property type="entry name" value="PH_DOMAIN"/>
    <property type="match status" value="1"/>
</dbReference>
<sequence length="158" mass="17365">MTAESMRMRIDTIAGGSLDDTPHESSHPATAVENGVFYSLLMLQTRGWLCNSWTERFVVLADGQLHLYASADADAPLVTRAISACTGIVTEIDDCRTGEYCFSLRIAMCDGSRDSAGYLLTLCARSSKEQQLWLQALANGGVRYEEDDSLFDLNARDL</sequence>
<proteinExistence type="predicted"/>
<dbReference type="HOGENOM" id="CLU_1673841_0_0_1"/>
<dbReference type="Gene3D" id="2.30.29.30">
    <property type="entry name" value="Pleckstrin-homology domain (PH domain)/Phosphotyrosine-binding domain (PTB)"/>
    <property type="match status" value="1"/>
</dbReference>
<evidence type="ECO:0000259" key="1">
    <source>
        <dbReference type="PROSITE" id="PS50003"/>
    </source>
</evidence>
<evidence type="ECO:0000313" key="3">
    <source>
        <dbReference type="Proteomes" id="UP000013827"/>
    </source>
</evidence>
<name>A0A0D3ILN9_EMIH1</name>
<dbReference type="AlphaFoldDB" id="A0A0D3ILN9"/>
<evidence type="ECO:0000313" key="2">
    <source>
        <dbReference type="EnsemblProtists" id="EOD12174"/>
    </source>
</evidence>
<dbReference type="Pfam" id="PF00169">
    <property type="entry name" value="PH"/>
    <property type="match status" value="1"/>
</dbReference>
<dbReference type="InterPro" id="IPR001849">
    <property type="entry name" value="PH_domain"/>
</dbReference>
<dbReference type="SUPFAM" id="SSF50729">
    <property type="entry name" value="PH domain-like"/>
    <property type="match status" value="1"/>
</dbReference>
<dbReference type="CDD" id="cd00821">
    <property type="entry name" value="PH"/>
    <property type="match status" value="1"/>
</dbReference>
<keyword evidence="3" id="KW-1185">Reference proteome</keyword>
<organism evidence="2 3">
    <name type="scientific">Emiliania huxleyi (strain CCMP1516)</name>
    <dbReference type="NCBI Taxonomy" id="280463"/>
    <lineage>
        <taxon>Eukaryota</taxon>
        <taxon>Haptista</taxon>
        <taxon>Haptophyta</taxon>
        <taxon>Prymnesiophyceae</taxon>
        <taxon>Isochrysidales</taxon>
        <taxon>Noelaerhabdaceae</taxon>
        <taxon>Emiliania</taxon>
    </lineage>
</organism>
<dbReference type="KEGG" id="ehx:EMIHUDRAFT_437439"/>